<evidence type="ECO:0000256" key="2">
    <source>
        <dbReference type="ARBA" id="ARBA00008190"/>
    </source>
</evidence>
<feature type="compositionally biased region" description="Acidic residues" evidence="14">
    <location>
        <begin position="1390"/>
        <end position="1403"/>
    </location>
</feature>
<keyword evidence="17" id="KW-1185">Reference proteome</keyword>
<feature type="domain" description="Homeobox" evidence="15">
    <location>
        <begin position="1255"/>
        <end position="1315"/>
    </location>
</feature>
<dbReference type="GO" id="GO:0000977">
    <property type="term" value="F:RNA polymerase II transcription regulatory region sequence-specific DNA binding"/>
    <property type="evidence" value="ECO:0007669"/>
    <property type="project" value="TreeGrafter"/>
</dbReference>
<dbReference type="PROSITE" id="PS50071">
    <property type="entry name" value="HOMEOBOX_2"/>
    <property type="match status" value="1"/>
</dbReference>
<evidence type="ECO:0000256" key="8">
    <source>
        <dbReference type="ARBA" id="ARBA00023163"/>
    </source>
</evidence>
<evidence type="ECO:0000256" key="3">
    <source>
        <dbReference type="ARBA" id="ARBA00022737"/>
    </source>
</evidence>
<feature type="region of interest" description="Disordered" evidence="14">
    <location>
        <begin position="785"/>
        <end position="813"/>
    </location>
</feature>
<feature type="domain" description="CUT" evidence="16">
    <location>
        <begin position="568"/>
        <end position="655"/>
    </location>
</feature>
<dbReference type="GO" id="GO:0005634">
    <property type="term" value="C:nucleus"/>
    <property type="evidence" value="ECO:0007669"/>
    <property type="project" value="UniProtKB-SubCell"/>
</dbReference>
<dbReference type="WBParaSite" id="nRc.2.0.1.t04977-RA">
    <property type="protein sequence ID" value="nRc.2.0.1.t04977-RA"/>
    <property type="gene ID" value="nRc.2.0.1.g04977"/>
</dbReference>
<dbReference type="Pfam" id="PF02376">
    <property type="entry name" value="CUT"/>
    <property type="match status" value="3"/>
</dbReference>
<dbReference type="InterPro" id="IPR017970">
    <property type="entry name" value="Homeobox_CS"/>
</dbReference>
<dbReference type="PANTHER" id="PTHR14043:SF2">
    <property type="entry name" value="HOMEOBOX PROTEIN CUT"/>
    <property type="match status" value="1"/>
</dbReference>
<evidence type="ECO:0000256" key="13">
    <source>
        <dbReference type="SAM" id="Coils"/>
    </source>
</evidence>
<feature type="coiled-coil region" evidence="13">
    <location>
        <begin position="303"/>
        <end position="348"/>
    </location>
</feature>
<evidence type="ECO:0000256" key="6">
    <source>
        <dbReference type="ARBA" id="ARBA00023125"/>
    </source>
</evidence>
<evidence type="ECO:0000256" key="4">
    <source>
        <dbReference type="ARBA" id="ARBA00023015"/>
    </source>
</evidence>
<feature type="compositionally biased region" description="Polar residues" evidence="14">
    <location>
        <begin position="1245"/>
        <end position="1261"/>
    </location>
</feature>
<dbReference type="OMA" id="LESKPYH"/>
<dbReference type="Proteomes" id="UP000887565">
    <property type="component" value="Unplaced"/>
</dbReference>
<dbReference type="InterPro" id="IPR009057">
    <property type="entry name" value="Homeodomain-like_sf"/>
</dbReference>
<evidence type="ECO:0000256" key="9">
    <source>
        <dbReference type="ARBA" id="ARBA00023242"/>
    </source>
</evidence>
<feature type="region of interest" description="Disordered" evidence="14">
    <location>
        <begin position="271"/>
        <end position="299"/>
    </location>
</feature>
<dbReference type="PROSITE" id="PS51042">
    <property type="entry name" value="CUT"/>
    <property type="match status" value="3"/>
</dbReference>
<evidence type="ECO:0000313" key="17">
    <source>
        <dbReference type="Proteomes" id="UP000887565"/>
    </source>
</evidence>
<keyword evidence="5 13" id="KW-0175">Coiled coil</keyword>
<evidence type="ECO:0000256" key="7">
    <source>
        <dbReference type="ARBA" id="ARBA00023155"/>
    </source>
</evidence>
<evidence type="ECO:0000256" key="12">
    <source>
        <dbReference type="RuleBase" id="RU361129"/>
    </source>
</evidence>
<keyword evidence="7 10" id="KW-0371">Homeobox</keyword>
<protein>
    <recommendedName>
        <fullName evidence="12">Homeobox protein cut-like</fullName>
    </recommendedName>
</protein>
<feature type="coiled-coil region" evidence="13">
    <location>
        <begin position="120"/>
        <end position="268"/>
    </location>
</feature>
<dbReference type="SMART" id="SM00389">
    <property type="entry name" value="HOX"/>
    <property type="match status" value="1"/>
</dbReference>
<dbReference type="InterPro" id="IPR010982">
    <property type="entry name" value="Lambda_DNA-bd_dom_sf"/>
</dbReference>
<organism evidence="17 18">
    <name type="scientific">Romanomermis culicivorax</name>
    <name type="common">Nematode worm</name>
    <dbReference type="NCBI Taxonomy" id="13658"/>
    <lineage>
        <taxon>Eukaryota</taxon>
        <taxon>Metazoa</taxon>
        <taxon>Ecdysozoa</taxon>
        <taxon>Nematoda</taxon>
        <taxon>Enoplea</taxon>
        <taxon>Dorylaimia</taxon>
        <taxon>Mermithida</taxon>
        <taxon>Mermithoidea</taxon>
        <taxon>Mermithidae</taxon>
        <taxon>Romanomermis</taxon>
    </lineage>
</organism>
<evidence type="ECO:0000256" key="5">
    <source>
        <dbReference type="ARBA" id="ARBA00023054"/>
    </source>
</evidence>
<feature type="domain" description="CUT" evidence="16">
    <location>
        <begin position="901"/>
        <end position="988"/>
    </location>
</feature>
<feature type="coiled-coil region" evidence="13">
    <location>
        <begin position="402"/>
        <end position="436"/>
    </location>
</feature>
<evidence type="ECO:0000256" key="14">
    <source>
        <dbReference type="SAM" id="MobiDB-lite"/>
    </source>
</evidence>
<dbReference type="Pfam" id="PF00046">
    <property type="entry name" value="Homeodomain"/>
    <property type="match status" value="1"/>
</dbReference>
<dbReference type="Gene3D" id="1.10.260.40">
    <property type="entry name" value="lambda repressor-like DNA-binding domains"/>
    <property type="match status" value="3"/>
</dbReference>
<dbReference type="PANTHER" id="PTHR14043">
    <property type="entry name" value="CCAAT DISPLACEMENT PROTEIN-RELATED"/>
    <property type="match status" value="1"/>
</dbReference>
<feature type="region of interest" description="Disordered" evidence="14">
    <location>
        <begin position="1435"/>
        <end position="1472"/>
    </location>
</feature>
<feature type="region of interest" description="Disordered" evidence="14">
    <location>
        <begin position="1201"/>
        <end position="1261"/>
    </location>
</feature>
<name>A0A915HU97_ROMCU</name>
<evidence type="ECO:0000259" key="15">
    <source>
        <dbReference type="PROSITE" id="PS50071"/>
    </source>
</evidence>
<feature type="domain" description="CUT" evidence="16">
    <location>
        <begin position="1094"/>
        <end position="1181"/>
    </location>
</feature>
<sequence length="1472" mass="166335">MSNNSIQESLQYWKQFDLPGLQKELDEKANELANRQDESESSRKKLVEFCKEFKKTTPEDIKKVVTPVLKCFQSEVDNLSKRSKAAEAAFLTVYKKIIDANDPVTSLDYCLNTQKKWQKTQDLEIENTNLRETLHQYNKELADVKNQEITIRQLREKIRNFEDQMESLVKQKITEKEQSLMREYEEKQKRLQDEKYLLERKCKESEQKVQSIEQTLNAVQQELFTLKSKSDDLGHTHSSEMEILASDLEKANLRAASAEKECETLREKLHNDLNGHGEDGEFSNSKESDPYFRSSDEAKDRQISQLLEEINQVKTQYEHELTEKASQVDTLQEKLNDKICQIDQLHSRVNSHKDYEEIKQELNVLKSVYLGNDNDDDQSKNVNSSAPRNAPRSLDLLLLEKNKSLQLDKTALLARKRELENRRRRAARARAALLRASANNALRANNINSSGSHFSTNNDAFQNIACLIGSEIVTQAASSSSSNNSLLQTSPKTPFTAAKPLIAVRAAQKLASSSPTAFANAELPLSLEGAYSDLDDALSNGVPREVIECIAIKHLQEALNKRMTEKAAKFNGRLPPVETFKVAVHCRQVLNDFNIGQRLLAKCVLGQSQGAVSELLSKPKTWEKLTEKGKESFRRIEAWLADEPSISILRLISPKRVYGGFRDRYPIKVETPETRERIKAILTAAREAQKRVKMQAQQAFSASNDYNGNDTSPSSSSKVNSSNLSHSLNINQPKSAAAAASSRTPKNFTGRYKHDDIPKSMIFEIYKRELAKLREQQNCYGLNQTTVAPAPCQPHRNRRKAQRVSRISPSRLFRAEEAFGGDEKSPSSPPPPPFEQSPLAFFIESNYMLDNNEDAASDGDFSAGANGLLDLSQGDESSATSPTSMPKNFRAIKAILPPVTPEQFEKYGEISTEQLVHEIKEYLCKFSISQRLFGEQVLGLSQGSVSDLLARPKPWSSLTQKGREPFVRMKLFLNDEQAIKSLMEKRNQILLFQQQRSAHNQLVAAGISNSPPPSQNNQILEENSLDFLIGSSSPSASNNDEDNFTNCEEFLTSLKKFPSNKAAKTPKLSNSCSINTPQMPDLIVTQEQVSEKRRQLEMNGEIIDTENLVKRVKECLLAHNIGQKVFGQAVLGMSQGAVSDLLSKSKTWSGLSFKGKEAFIRMQIWREDVERIEKIVRFRVQRTAAKKYMEQMNLGVVSAAASDQSDSPLANNKKRPSTSDFPDILGQPRAKKSLVNNNNNNNNNHASINGSKSCHQNNASNNHINDEQKELLRKIYEQNQEPDQNLTLKIAQKLNLSFKIVSNWFNNRNMRRRAAERLNYNNNLRRANRANLLFASSQKIFDSKRETAPLEEDEDRGGALDLSSVDLQDDLQKLLSVLQSSGEGGNFNREEEEEEEENDEESSIFENADFHQQENNCGENRSNLIDRLQTTLNQSSATAWGDEENDRSAALERLESHVKSDEERDGSSNWEF</sequence>
<keyword evidence="3" id="KW-0677">Repeat</keyword>
<dbReference type="InterPro" id="IPR003350">
    <property type="entry name" value="CUT_dom"/>
</dbReference>
<dbReference type="InterPro" id="IPR057476">
    <property type="entry name" value="Cux_N"/>
</dbReference>
<dbReference type="InterPro" id="IPR001356">
    <property type="entry name" value="HD"/>
</dbReference>
<dbReference type="SUPFAM" id="SSF47413">
    <property type="entry name" value="lambda repressor-like DNA-binding domains"/>
    <property type="match status" value="3"/>
</dbReference>
<comment type="subcellular location">
    <subcellularLocation>
        <location evidence="1 10 11">Nucleus</location>
    </subcellularLocation>
</comment>
<accession>A0A915HU97</accession>
<feature type="compositionally biased region" description="Low complexity" evidence="14">
    <location>
        <begin position="709"/>
        <end position="731"/>
    </location>
</feature>
<feature type="compositionally biased region" description="Basic and acidic residues" evidence="14">
    <location>
        <begin position="1446"/>
        <end position="1466"/>
    </location>
</feature>
<proteinExistence type="inferred from homology"/>
<dbReference type="GO" id="GO:0030154">
    <property type="term" value="P:cell differentiation"/>
    <property type="evidence" value="ECO:0007669"/>
    <property type="project" value="UniProtKB-ARBA"/>
</dbReference>
<dbReference type="GO" id="GO:0000981">
    <property type="term" value="F:DNA-binding transcription factor activity, RNA polymerase II-specific"/>
    <property type="evidence" value="ECO:0007669"/>
    <property type="project" value="InterPro"/>
</dbReference>
<evidence type="ECO:0000259" key="16">
    <source>
        <dbReference type="PROSITE" id="PS51042"/>
    </source>
</evidence>
<evidence type="ECO:0000313" key="18">
    <source>
        <dbReference type="WBParaSite" id="nRc.2.0.1.t04977-RA"/>
    </source>
</evidence>
<dbReference type="CDD" id="cd00086">
    <property type="entry name" value="homeodomain"/>
    <property type="match status" value="1"/>
</dbReference>
<reference evidence="18" key="1">
    <citation type="submission" date="2022-11" db="UniProtKB">
        <authorList>
            <consortium name="WormBaseParasite"/>
        </authorList>
    </citation>
    <scope>IDENTIFICATION</scope>
</reference>
<dbReference type="PROSITE" id="PS00027">
    <property type="entry name" value="HOMEOBOX_1"/>
    <property type="match status" value="1"/>
</dbReference>
<dbReference type="Pfam" id="PF25398">
    <property type="entry name" value="CUX1_N"/>
    <property type="match status" value="1"/>
</dbReference>
<keyword evidence="9 10" id="KW-0539">Nucleus</keyword>
<evidence type="ECO:0000256" key="10">
    <source>
        <dbReference type="PROSITE-ProRule" id="PRU00108"/>
    </source>
</evidence>
<dbReference type="SMART" id="SM01109">
    <property type="entry name" value="CUT"/>
    <property type="match status" value="3"/>
</dbReference>
<keyword evidence="6 10" id="KW-0238">DNA-binding</keyword>
<dbReference type="Gene3D" id="1.10.10.60">
    <property type="entry name" value="Homeodomain-like"/>
    <property type="match status" value="1"/>
</dbReference>
<feature type="DNA-binding region" description="Homeobox" evidence="10">
    <location>
        <begin position="1257"/>
        <end position="1316"/>
    </location>
</feature>
<dbReference type="SUPFAM" id="SSF46689">
    <property type="entry name" value="Homeodomain-like"/>
    <property type="match status" value="1"/>
</dbReference>
<comment type="similarity">
    <text evidence="2 12">Belongs to the CUT homeobox family.</text>
</comment>
<keyword evidence="4 12" id="KW-0805">Transcription regulation</keyword>
<evidence type="ECO:0000256" key="1">
    <source>
        <dbReference type="ARBA" id="ARBA00004123"/>
    </source>
</evidence>
<feature type="region of interest" description="Disordered" evidence="14">
    <location>
        <begin position="1378"/>
        <end position="1403"/>
    </location>
</feature>
<feature type="region of interest" description="Disordered" evidence="14">
    <location>
        <begin position="701"/>
        <end position="753"/>
    </location>
</feature>
<evidence type="ECO:0000256" key="11">
    <source>
        <dbReference type="RuleBase" id="RU000682"/>
    </source>
</evidence>
<feature type="region of interest" description="Disordered" evidence="14">
    <location>
        <begin position="370"/>
        <end position="389"/>
    </location>
</feature>
<keyword evidence="8 12" id="KW-0804">Transcription</keyword>